<name>A0ABR4AF62_9LECA</name>
<gene>
    <name evidence="4" type="ORF">N7G274_003110</name>
</gene>
<sequence length="290" mass="31792">MASYISEAPVLDTYQAVVSAYCDFLTVAIHTILYERNIYPQTSFLKARKYNYPVRQSRHPRVCKWIIDAVAAVEGEMLKCTIAQTSLIIHAPPPTSEPLERYVFSTASFPRIPLSETRTPFAPSPSPSNEPQNTNPPSNPASDPPNPATVRRYNPPPTSDLPEQFRATFARLSTSLTKLRPLPDECSFTLAIEMRDEEGVEVPIEREGRWIVAEPGLQARRGGDGGENGGREDGSGGGGGESKRGRDLGGVRTTPVRSLEAGAFRMEVWVEEGRGKFRAGVEDGGEEGDE</sequence>
<dbReference type="PANTHER" id="PTHR11842">
    <property type="entry name" value="MITOTIC SPINDLE ASSEMBLY CHECKPOINT PROTEIN MAD2"/>
    <property type="match status" value="1"/>
</dbReference>
<dbReference type="PANTHER" id="PTHR11842:SF10">
    <property type="entry name" value="MITOTIC SPINDLE ASSEMBLY CHECKPOINT PROTEIN MAD2B"/>
    <property type="match status" value="1"/>
</dbReference>
<dbReference type="SUPFAM" id="SSF56019">
    <property type="entry name" value="The spindle assembly checkpoint protein mad2"/>
    <property type="match status" value="1"/>
</dbReference>
<evidence type="ECO:0000259" key="3">
    <source>
        <dbReference type="PROSITE" id="PS50815"/>
    </source>
</evidence>
<evidence type="ECO:0000256" key="2">
    <source>
        <dbReference type="SAM" id="MobiDB-lite"/>
    </source>
</evidence>
<protein>
    <recommendedName>
        <fullName evidence="3">HORMA domain-containing protein</fullName>
    </recommendedName>
</protein>
<dbReference type="InterPro" id="IPR003511">
    <property type="entry name" value="HORMA_dom"/>
</dbReference>
<evidence type="ECO:0000313" key="4">
    <source>
        <dbReference type="EMBL" id="KAL2044405.1"/>
    </source>
</evidence>
<feature type="region of interest" description="Disordered" evidence="2">
    <location>
        <begin position="114"/>
        <end position="162"/>
    </location>
</feature>
<organism evidence="4 5">
    <name type="scientific">Stereocaulon virgatum</name>
    <dbReference type="NCBI Taxonomy" id="373712"/>
    <lineage>
        <taxon>Eukaryota</taxon>
        <taxon>Fungi</taxon>
        <taxon>Dikarya</taxon>
        <taxon>Ascomycota</taxon>
        <taxon>Pezizomycotina</taxon>
        <taxon>Lecanoromycetes</taxon>
        <taxon>OSLEUM clade</taxon>
        <taxon>Lecanoromycetidae</taxon>
        <taxon>Lecanorales</taxon>
        <taxon>Lecanorineae</taxon>
        <taxon>Stereocaulaceae</taxon>
        <taxon>Stereocaulon</taxon>
    </lineage>
</organism>
<evidence type="ECO:0000256" key="1">
    <source>
        <dbReference type="ARBA" id="ARBA00010348"/>
    </source>
</evidence>
<proteinExistence type="inferred from homology"/>
<feature type="region of interest" description="Disordered" evidence="2">
    <location>
        <begin position="214"/>
        <end position="257"/>
    </location>
</feature>
<dbReference type="PROSITE" id="PS50815">
    <property type="entry name" value="HORMA"/>
    <property type="match status" value="1"/>
</dbReference>
<dbReference type="Proteomes" id="UP001590950">
    <property type="component" value="Unassembled WGS sequence"/>
</dbReference>
<dbReference type="Gene3D" id="3.30.900.10">
    <property type="entry name" value="HORMA domain"/>
    <property type="match status" value="1"/>
</dbReference>
<dbReference type="InterPro" id="IPR036570">
    <property type="entry name" value="HORMA_dom_sf"/>
</dbReference>
<reference evidence="4 5" key="1">
    <citation type="submission" date="2024-09" db="EMBL/GenBank/DDBJ databases">
        <title>Rethinking Asexuality: The Enigmatic Case of Functional Sexual Genes in Lepraria (Stereocaulaceae).</title>
        <authorList>
            <person name="Doellman M."/>
            <person name="Sun Y."/>
            <person name="Barcenas-Pena A."/>
            <person name="Lumbsch H.T."/>
            <person name="Grewe F."/>
        </authorList>
    </citation>
    <scope>NUCLEOTIDE SEQUENCE [LARGE SCALE GENOMIC DNA]</scope>
    <source>
        <strain evidence="4 5">Mercado 3170</strain>
    </source>
</reference>
<dbReference type="InterPro" id="IPR045091">
    <property type="entry name" value="Mad2-like"/>
</dbReference>
<evidence type="ECO:0000313" key="5">
    <source>
        <dbReference type="Proteomes" id="UP001590950"/>
    </source>
</evidence>
<feature type="compositionally biased region" description="Basic and acidic residues" evidence="2">
    <location>
        <begin position="221"/>
        <end position="234"/>
    </location>
</feature>
<comment type="caution">
    <text evidence="4">The sequence shown here is derived from an EMBL/GenBank/DDBJ whole genome shotgun (WGS) entry which is preliminary data.</text>
</comment>
<dbReference type="Pfam" id="PF02301">
    <property type="entry name" value="HORMA"/>
    <property type="match status" value="1"/>
</dbReference>
<feature type="domain" description="HORMA" evidence="3">
    <location>
        <begin position="15"/>
        <end position="270"/>
    </location>
</feature>
<feature type="compositionally biased region" description="Pro residues" evidence="2">
    <location>
        <begin position="137"/>
        <end position="147"/>
    </location>
</feature>
<accession>A0ABR4AF62</accession>
<keyword evidence="5" id="KW-1185">Reference proteome</keyword>
<comment type="similarity">
    <text evidence="1">Belongs to the MAD2 family.</text>
</comment>
<dbReference type="EMBL" id="JBEFKJ010000009">
    <property type="protein sequence ID" value="KAL2044405.1"/>
    <property type="molecule type" value="Genomic_DNA"/>
</dbReference>